<keyword evidence="9" id="KW-0807">Transducer</keyword>
<evidence type="ECO:0000256" key="6">
    <source>
        <dbReference type="ARBA" id="ARBA00023136"/>
    </source>
</evidence>
<feature type="domain" description="G-protein coupled receptors family 1 profile" evidence="12">
    <location>
        <begin position="53"/>
        <end position="488"/>
    </location>
</feature>
<evidence type="ECO:0000256" key="1">
    <source>
        <dbReference type="ARBA" id="ARBA00004651"/>
    </source>
</evidence>
<keyword evidence="7" id="KW-1015">Disulfide bond</keyword>
<keyword evidence="6 11" id="KW-0472">Membrane</keyword>
<reference evidence="13 14" key="2">
    <citation type="submission" date="2018-11" db="EMBL/GenBank/DDBJ databases">
        <authorList>
            <consortium name="Pathogen Informatics"/>
        </authorList>
    </citation>
    <scope>NUCLEOTIDE SEQUENCE [LARGE SCALE GENOMIC DNA]</scope>
</reference>
<dbReference type="InterPro" id="IPR017452">
    <property type="entry name" value="GPCR_Rhodpsn_7TM"/>
</dbReference>
<feature type="region of interest" description="Disordered" evidence="10">
    <location>
        <begin position="312"/>
        <end position="334"/>
    </location>
</feature>
<dbReference type="SUPFAM" id="SSF81321">
    <property type="entry name" value="Family A G protein-coupled receptor-like"/>
    <property type="match status" value="1"/>
</dbReference>
<evidence type="ECO:0000313" key="13">
    <source>
        <dbReference type="EMBL" id="VDK56025.1"/>
    </source>
</evidence>
<feature type="transmembrane region" description="Helical" evidence="11">
    <location>
        <begin position="469"/>
        <end position="490"/>
    </location>
</feature>
<feature type="transmembrane region" description="Helical" evidence="11">
    <location>
        <begin position="37"/>
        <end position="62"/>
    </location>
</feature>
<dbReference type="Gene3D" id="1.20.1070.10">
    <property type="entry name" value="Rhodopsin 7-helix transmembrane proteins"/>
    <property type="match status" value="2"/>
</dbReference>
<dbReference type="PRINTS" id="PR00237">
    <property type="entry name" value="GPCRRHODOPSN"/>
</dbReference>
<proteinExistence type="predicted"/>
<dbReference type="InterPro" id="IPR000276">
    <property type="entry name" value="GPCR_Rhodpsn"/>
</dbReference>
<evidence type="ECO:0000256" key="2">
    <source>
        <dbReference type="ARBA" id="ARBA00022475"/>
    </source>
</evidence>
<evidence type="ECO:0000313" key="15">
    <source>
        <dbReference type="WBParaSite" id="ASIM_0001637301-mRNA-1"/>
    </source>
</evidence>
<feature type="transmembrane region" description="Helical" evidence="11">
    <location>
        <begin position="436"/>
        <end position="457"/>
    </location>
</feature>
<name>A0A0M3K5Y2_ANISI</name>
<dbReference type="Proteomes" id="UP000267096">
    <property type="component" value="Unassembled WGS sequence"/>
</dbReference>
<keyword evidence="2" id="KW-1003">Cell membrane</keyword>
<evidence type="ECO:0000256" key="10">
    <source>
        <dbReference type="SAM" id="MobiDB-lite"/>
    </source>
</evidence>
<evidence type="ECO:0000256" key="8">
    <source>
        <dbReference type="ARBA" id="ARBA00023170"/>
    </source>
</evidence>
<feature type="transmembrane region" description="Helical" evidence="11">
    <location>
        <begin position="225"/>
        <end position="251"/>
    </location>
</feature>
<keyword evidence="3 11" id="KW-0812">Transmembrane</keyword>
<feature type="transmembrane region" description="Helical" evidence="11">
    <location>
        <begin position="170"/>
        <end position="189"/>
    </location>
</feature>
<dbReference type="WBParaSite" id="ASIM_0001637301-mRNA-1">
    <property type="protein sequence ID" value="ASIM_0001637301-mRNA-1"/>
    <property type="gene ID" value="ASIM_0001637301"/>
</dbReference>
<evidence type="ECO:0000256" key="3">
    <source>
        <dbReference type="ARBA" id="ARBA00022692"/>
    </source>
</evidence>
<dbReference type="GO" id="GO:0043410">
    <property type="term" value="P:positive regulation of MAPK cascade"/>
    <property type="evidence" value="ECO:0007669"/>
    <property type="project" value="TreeGrafter"/>
</dbReference>
<dbReference type="PANTHER" id="PTHR24248:SF199">
    <property type="entry name" value="IP13425P-RELATED"/>
    <property type="match status" value="1"/>
</dbReference>
<feature type="transmembrane region" description="Helical" evidence="11">
    <location>
        <begin position="74"/>
        <end position="101"/>
    </location>
</feature>
<feature type="compositionally biased region" description="Polar residues" evidence="10">
    <location>
        <begin position="312"/>
        <end position="331"/>
    </location>
</feature>
<evidence type="ECO:0000256" key="9">
    <source>
        <dbReference type="ARBA" id="ARBA00023224"/>
    </source>
</evidence>
<evidence type="ECO:0000259" key="12">
    <source>
        <dbReference type="PROSITE" id="PS50262"/>
    </source>
</evidence>
<feature type="region of interest" description="Disordered" evidence="10">
    <location>
        <begin position="268"/>
        <end position="294"/>
    </location>
</feature>
<evidence type="ECO:0000256" key="5">
    <source>
        <dbReference type="ARBA" id="ARBA00023040"/>
    </source>
</evidence>
<gene>
    <name evidence="13" type="ORF">ASIM_LOCUS15780</name>
</gene>
<keyword evidence="4 11" id="KW-1133">Transmembrane helix</keyword>
<keyword evidence="8" id="KW-0675">Receptor</keyword>
<dbReference type="GO" id="GO:0004993">
    <property type="term" value="F:G protein-coupled serotonin receptor activity"/>
    <property type="evidence" value="ECO:0007669"/>
    <property type="project" value="UniProtKB-ARBA"/>
</dbReference>
<reference evidence="15" key="1">
    <citation type="submission" date="2017-02" db="UniProtKB">
        <authorList>
            <consortium name="WormBaseParasite"/>
        </authorList>
    </citation>
    <scope>IDENTIFICATION</scope>
</reference>
<sequence length="523" mass="59911">MRLLPAESRHLFYESNASDGIDYQNAHVIAFMTLAHYGAMAVTGFTAVFTIFANMLTIFLVIRHRQLHSSVSNLYVLNLSFADLLIGLIVIVIMAVHLFVIRNFRYLISQLFRVDYFFACTWLCDVWQLCDIILSTTSLYSVCAIALDRLWNLEKPLRVFKRNRRIAKRLIFSIWVIPMTAWTTVYFTMTKHVNKNDAMRRLSERIVRIQQINSTGYYTIWSNKYIVPIVAVPLLYIPAITLIAMFIRISLVVRNHLKFLREHSTKSMKSIGSPPTDMALPSASNSMCRSHEGTPLRTPELIRKFTDSNLNNTVTSGYGTPNTRTPRSPSSRVPKFEWNLAPLSEEISSGRDRSHSEQIQLHNEQIDQLQQHDTSGRSLANLETGSVANGMHRHLRRLSTLKRIESSRLSVLLNPTNLAEILQRENVSRQVRAAKAVALILCSFVICWVPFLVLWPLKLFCSECVPDKLYLFSIWLNYLSSAINPLLYTLSSPKIRHVLRLYLRCHSSRSSVKASIFRSGTIV</sequence>
<keyword evidence="14" id="KW-1185">Reference proteome</keyword>
<dbReference type="GO" id="GO:0005886">
    <property type="term" value="C:plasma membrane"/>
    <property type="evidence" value="ECO:0007669"/>
    <property type="project" value="UniProtKB-SubCell"/>
</dbReference>
<organism evidence="15">
    <name type="scientific">Anisakis simplex</name>
    <name type="common">Herring worm</name>
    <dbReference type="NCBI Taxonomy" id="6269"/>
    <lineage>
        <taxon>Eukaryota</taxon>
        <taxon>Metazoa</taxon>
        <taxon>Ecdysozoa</taxon>
        <taxon>Nematoda</taxon>
        <taxon>Chromadorea</taxon>
        <taxon>Rhabditida</taxon>
        <taxon>Spirurina</taxon>
        <taxon>Ascaridomorpha</taxon>
        <taxon>Ascaridoidea</taxon>
        <taxon>Anisakidae</taxon>
        <taxon>Anisakis</taxon>
        <taxon>Anisakis simplex complex</taxon>
    </lineage>
</organism>
<dbReference type="PROSITE" id="PS50262">
    <property type="entry name" value="G_PROTEIN_RECEP_F1_2"/>
    <property type="match status" value="1"/>
</dbReference>
<evidence type="ECO:0000256" key="11">
    <source>
        <dbReference type="SAM" id="Phobius"/>
    </source>
</evidence>
<evidence type="ECO:0000256" key="4">
    <source>
        <dbReference type="ARBA" id="ARBA00022989"/>
    </source>
</evidence>
<dbReference type="AlphaFoldDB" id="A0A0M3K5Y2"/>
<evidence type="ECO:0000313" key="14">
    <source>
        <dbReference type="Proteomes" id="UP000267096"/>
    </source>
</evidence>
<dbReference type="EMBL" id="UYRR01032555">
    <property type="protein sequence ID" value="VDK56025.1"/>
    <property type="molecule type" value="Genomic_DNA"/>
</dbReference>
<evidence type="ECO:0000256" key="7">
    <source>
        <dbReference type="ARBA" id="ARBA00023157"/>
    </source>
</evidence>
<dbReference type="GO" id="GO:0071880">
    <property type="term" value="P:adenylate cyclase-activating adrenergic receptor signaling pathway"/>
    <property type="evidence" value="ECO:0007669"/>
    <property type="project" value="TreeGrafter"/>
</dbReference>
<accession>A0A0M3K5Y2</accession>
<keyword evidence="5" id="KW-0297">G-protein coupled receptor</keyword>
<protein>
    <submittedName>
        <fullName evidence="15">G_PROTEIN_RECEP_F1_2 domain-containing protein</fullName>
    </submittedName>
</protein>
<comment type="subcellular location">
    <subcellularLocation>
        <location evidence="1">Cell membrane</location>
        <topology evidence="1">Multi-pass membrane protein</topology>
    </subcellularLocation>
</comment>
<dbReference type="OrthoDB" id="5797539at2759"/>
<dbReference type="Pfam" id="PF00001">
    <property type="entry name" value="7tm_1"/>
    <property type="match status" value="1"/>
</dbReference>
<dbReference type="PANTHER" id="PTHR24248">
    <property type="entry name" value="ADRENERGIC RECEPTOR-RELATED G-PROTEIN COUPLED RECEPTOR"/>
    <property type="match status" value="1"/>
</dbReference>